<evidence type="ECO:0000313" key="3">
    <source>
        <dbReference type="Proteomes" id="UP001218218"/>
    </source>
</evidence>
<accession>A0AAD6Z1A2</accession>
<name>A0AAD6Z1A2_9AGAR</name>
<feature type="domain" description="Bacteriophage T5 Orf172 DNA-binding" evidence="1">
    <location>
        <begin position="28"/>
        <end position="131"/>
    </location>
</feature>
<evidence type="ECO:0000313" key="2">
    <source>
        <dbReference type="EMBL" id="KAJ7303087.1"/>
    </source>
</evidence>
<dbReference type="Proteomes" id="UP001218218">
    <property type="component" value="Unassembled WGS sequence"/>
</dbReference>
<protein>
    <recommendedName>
        <fullName evidence="1">Bacteriophage T5 Orf172 DNA-binding domain-containing protein</fullName>
    </recommendedName>
</protein>
<proteinExistence type="predicted"/>
<reference evidence="2" key="1">
    <citation type="submission" date="2023-03" db="EMBL/GenBank/DDBJ databases">
        <title>Massive genome expansion in bonnet fungi (Mycena s.s.) driven by repeated elements and novel gene families across ecological guilds.</title>
        <authorList>
            <consortium name="Lawrence Berkeley National Laboratory"/>
            <person name="Harder C.B."/>
            <person name="Miyauchi S."/>
            <person name="Viragh M."/>
            <person name="Kuo A."/>
            <person name="Thoen E."/>
            <person name="Andreopoulos B."/>
            <person name="Lu D."/>
            <person name="Skrede I."/>
            <person name="Drula E."/>
            <person name="Henrissat B."/>
            <person name="Morin E."/>
            <person name="Kohler A."/>
            <person name="Barry K."/>
            <person name="LaButti K."/>
            <person name="Morin E."/>
            <person name="Salamov A."/>
            <person name="Lipzen A."/>
            <person name="Mereny Z."/>
            <person name="Hegedus B."/>
            <person name="Baldrian P."/>
            <person name="Stursova M."/>
            <person name="Weitz H."/>
            <person name="Taylor A."/>
            <person name="Grigoriev I.V."/>
            <person name="Nagy L.G."/>
            <person name="Martin F."/>
            <person name="Kauserud H."/>
        </authorList>
    </citation>
    <scope>NUCLEOTIDE SEQUENCE</scope>
    <source>
        <strain evidence="2">CBHHK002</strain>
    </source>
</reference>
<gene>
    <name evidence="2" type="ORF">DFH08DRAFT_826072</name>
</gene>
<organism evidence="2 3">
    <name type="scientific">Mycena albidolilacea</name>
    <dbReference type="NCBI Taxonomy" id="1033008"/>
    <lineage>
        <taxon>Eukaryota</taxon>
        <taxon>Fungi</taxon>
        <taxon>Dikarya</taxon>
        <taxon>Basidiomycota</taxon>
        <taxon>Agaricomycotina</taxon>
        <taxon>Agaricomycetes</taxon>
        <taxon>Agaricomycetidae</taxon>
        <taxon>Agaricales</taxon>
        <taxon>Marasmiineae</taxon>
        <taxon>Mycenaceae</taxon>
        <taxon>Mycena</taxon>
    </lineage>
</organism>
<keyword evidence="3" id="KW-1185">Reference proteome</keyword>
<dbReference type="Pfam" id="PF10544">
    <property type="entry name" value="T5orf172"/>
    <property type="match status" value="1"/>
</dbReference>
<dbReference type="EMBL" id="JARIHO010000108">
    <property type="protein sequence ID" value="KAJ7303087.1"/>
    <property type="molecule type" value="Genomic_DNA"/>
</dbReference>
<sequence length="169" mass="19617">MPTICAAALECEIDDLLTNRKRYLERAGWTYLLERQGPKGRVEFKIGKADDMDKRLPAYTKCGGIRAVCTWYTRFPKKIGPAEHLIHLKLRKRGAWLERHPCRGRCRRNHQEWFRLSRAGGLKRVKQLVERCLRNEGDRVKKKTYPDYICKAINYQVDATQRAGALGGT</sequence>
<comment type="caution">
    <text evidence="2">The sequence shown here is derived from an EMBL/GenBank/DDBJ whole genome shotgun (WGS) entry which is preliminary data.</text>
</comment>
<evidence type="ECO:0000259" key="1">
    <source>
        <dbReference type="Pfam" id="PF10544"/>
    </source>
</evidence>
<dbReference type="InterPro" id="IPR018306">
    <property type="entry name" value="Phage_T5_Orf172_DNA-bd"/>
</dbReference>
<dbReference type="AlphaFoldDB" id="A0AAD6Z1A2"/>